<evidence type="ECO:0000313" key="3">
    <source>
        <dbReference type="Proteomes" id="UP000593966"/>
    </source>
</evidence>
<name>A0A7S6VX35_9GAMM</name>
<dbReference type="RefSeq" id="WP_180097398.1">
    <property type="nucleotide sequence ID" value="NZ_CP048659.1"/>
</dbReference>
<gene>
    <name evidence="2" type="ORF">G0028_11405</name>
</gene>
<keyword evidence="3" id="KW-1185">Reference proteome</keyword>
<feature type="chain" id="PRO_5033044499" description="DUF2845 domain-containing protein" evidence="1">
    <location>
        <begin position="19"/>
        <end position="93"/>
    </location>
</feature>
<evidence type="ECO:0008006" key="4">
    <source>
        <dbReference type="Google" id="ProtNLM"/>
    </source>
</evidence>
<organism evidence="2 3">
    <name type="scientific">Acinetobacter piscicola</name>
    <dbReference type="NCBI Taxonomy" id="2006115"/>
    <lineage>
        <taxon>Bacteria</taxon>
        <taxon>Pseudomonadati</taxon>
        <taxon>Pseudomonadota</taxon>
        <taxon>Gammaproteobacteria</taxon>
        <taxon>Moraxellales</taxon>
        <taxon>Moraxellaceae</taxon>
        <taxon>Acinetobacter</taxon>
    </lineage>
</organism>
<dbReference type="Proteomes" id="UP000593966">
    <property type="component" value="Chromosome"/>
</dbReference>
<protein>
    <recommendedName>
        <fullName evidence="4">DUF2845 domain-containing protein</fullName>
    </recommendedName>
</protein>
<accession>A0A7S6VX35</accession>
<dbReference type="EMBL" id="CP048659">
    <property type="protein sequence ID" value="QOW46453.1"/>
    <property type="molecule type" value="Genomic_DNA"/>
</dbReference>
<proteinExistence type="predicted"/>
<keyword evidence="1" id="KW-0732">Signal</keyword>
<feature type="signal peptide" evidence="1">
    <location>
        <begin position="1"/>
        <end position="18"/>
    </location>
</feature>
<evidence type="ECO:0000313" key="2">
    <source>
        <dbReference type="EMBL" id="QOW46453.1"/>
    </source>
</evidence>
<sequence>MKNLLLASLLCVSTFAAATEVRSIRTSNDFVEIGNSQAQVQSKLGSPNNVHHYVLRDRQDRPRAATDLSYTVDNEKYIVTIVNGNVYKIEWVR</sequence>
<evidence type="ECO:0000256" key="1">
    <source>
        <dbReference type="SAM" id="SignalP"/>
    </source>
</evidence>
<dbReference type="AlphaFoldDB" id="A0A7S6VX35"/>
<reference evidence="2 3" key="1">
    <citation type="submission" date="2020-02" db="EMBL/GenBank/DDBJ databases">
        <title>Tigecycline-resistant Acinetobacter species from pigs and migratory birds.</title>
        <authorList>
            <person name="Chen C."/>
            <person name="Sun J."/>
            <person name="Liao X.-P."/>
            <person name="Liu Y.-H."/>
        </authorList>
    </citation>
    <scope>NUCLEOTIDE SEQUENCE [LARGE SCALE GENOMIC DNA]</scope>
    <source>
        <strain evidence="2 3">YH12207_T</strain>
    </source>
</reference>